<accession>A0A2K3K114</accession>
<evidence type="ECO:0000256" key="1">
    <source>
        <dbReference type="SAM" id="MobiDB-lite"/>
    </source>
</evidence>
<dbReference type="EMBL" id="ASHM01081807">
    <property type="protein sequence ID" value="PNX59993.1"/>
    <property type="molecule type" value="Genomic_DNA"/>
</dbReference>
<name>A0A2K3K114_TRIPR</name>
<feature type="region of interest" description="Disordered" evidence="1">
    <location>
        <begin position="1"/>
        <end position="33"/>
    </location>
</feature>
<evidence type="ECO:0000313" key="3">
    <source>
        <dbReference type="Proteomes" id="UP000236291"/>
    </source>
</evidence>
<evidence type="ECO:0000313" key="2">
    <source>
        <dbReference type="EMBL" id="PNX59993.1"/>
    </source>
</evidence>
<organism evidence="2 3">
    <name type="scientific">Trifolium pratense</name>
    <name type="common">Red clover</name>
    <dbReference type="NCBI Taxonomy" id="57577"/>
    <lineage>
        <taxon>Eukaryota</taxon>
        <taxon>Viridiplantae</taxon>
        <taxon>Streptophyta</taxon>
        <taxon>Embryophyta</taxon>
        <taxon>Tracheophyta</taxon>
        <taxon>Spermatophyta</taxon>
        <taxon>Magnoliopsida</taxon>
        <taxon>eudicotyledons</taxon>
        <taxon>Gunneridae</taxon>
        <taxon>Pentapetalae</taxon>
        <taxon>rosids</taxon>
        <taxon>fabids</taxon>
        <taxon>Fabales</taxon>
        <taxon>Fabaceae</taxon>
        <taxon>Papilionoideae</taxon>
        <taxon>50 kb inversion clade</taxon>
        <taxon>NPAAA clade</taxon>
        <taxon>Hologalegina</taxon>
        <taxon>IRL clade</taxon>
        <taxon>Trifolieae</taxon>
        <taxon>Trifolium</taxon>
    </lineage>
</organism>
<dbReference type="AlphaFoldDB" id="A0A2K3K114"/>
<protein>
    <submittedName>
        <fullName evidence="2">Uncharacterized protein</fullName>
    </submittedName>
</protein>
<reference evidence="2 3" key="1">
    <citation type="journal article" date="2014" name="Am. J. Bot.">
        <title>Genome assembly and annotation for red clover (Trifolium pratense; Fabaceae).</title>
        <authorList>
            <person name="Istvanek J."/>
            <person name="Jaros M."/>
            <person name="Krenek A."/>
            <person name="Repkova J."/>
        </authorList>
    </citation>
    <scope>NUCLEOTIDE SEQUENCE [LARGE SCALE GENOMIC DNA]</scope>
    <source>
        <strain evidence="3">cv. Tatra</strain>
        <tissue evidence="2">Young leaves</tissue>
    </source>
</reference>
<gene>
    <name evidence="2" type="ORF">L195_g051701</name>
</gene>
<proteinExistence type="predicted"/>
<sequence length="33" mass="3859">MNLLPEVGQSYAEEEEDPVKRHGSEDDGEKWRK</sequence>
<reference evidence="2 3" key="2">
    <citation type="journal article" date="2017" name="Front. Plant Sci.">
        <title>Gene Classification and Mining of Molecular Markers Useful in Red Clover (Trifolium pratense) Breeding.</title>
        <authorList>
            <person name="Istvanek J."/>
            <person name="Dluhosova J."/>
            <person name="Dluhos P."/>
            <person name="Patkova L."/>
            <person name="Nedelnik J."/>
            <person name="Repkova J."/>
        </authorList>
    </citation>
    <scope>NUCLEOTIDE SEQUENCE [LARGE SCALE GENOMIC DNA]</scope>
    <source>
        <strain evidence="3">cv. Tatra</strain>
        <tissue evidence="2">Young leaves</tissue>
    </source>
</reference>
<feature type="non-terminal residue" evidence="2">
    <location>
        <position position="33"/>
    </location>
</feature>
<comment type="caution">
    <text evidence="2">The sequence shown here is derived from an EMBL/GenBank/DDBJ whole genome shotgun (WGS) entry which is preliminary data.</text>
</comment>
<dbReference type="Proteomes" id="UP000236291">
    <property type="component" value="Unassembled WGS sequence"/>
</dbReference>